<evidence type="ECO:0000313" key="3">
    <source>
        <dbReference type="EMBL" id="KIK62230.1"/>
    </source>
</evidence>
<reference evidence="3 4" key="1">
    <citation type="submission" date="2014-04" db="EMBL/GenBank/DDBJ databases">
        <title>Evolutionary Origins and Diversification of the Mycorrhizal Mutualists.</title>
        <authorList>
            <consortium name="DOE Joint Genome Institute"/>
            <consortium name="Mycorrhizal Genomics Consortium"/>
            <person name="Kohler A."/>
            <person name="Kuo A."/>
            <person name="Nagy L.G."/>
            <person name="Floudas D."/>
            <person name="Copeland A."/>
            <person name="Barry K.W."/>
            <person name="Cichocki N."/>
            <person name="Veneault-Fourrey C."/>
            <person name="LaButti K."/>
            <person name="Lindquist E.A."/>
            <person name="Lipzen A."/>
            <person name="Lundell T."/>
            <person name="Morin E."/>
            <person name="Murat C."/>
            <person name="Riley R."/>
            <person name="Ohm R."/>
            <person name="Sun H."/>
            <person name="Tunlid A."/>
            <person name="Henrissat B."/>
            <person name="Grigoriev I.V."/>
            <person name="Hibbett D.S."/>
            <person name="Martin F."/>
        </authorList>
    </citation>
    <scope>NUCLEOTIDE SEQUENCE [LARGE SCALE GENOMIC DNA]</scope>
    <source>
        <strain evidence="3 4">FD-317 M1</strain>
    </source>
</reference>
<keyword evidence="1" id="KW-0472">Membrane</keyword>
<feature type="transmembrane region" description="Helical" evidence="1">
    <location>
        <begin position="44"/>
        <end position="64"/>
    </location>
</feature>
<proteinExistence type="predicted"/>
<keyword evidence="4" id="KW-1185">Reference proteome</keyword>
<organism evidence="3 4">
    <name type="scientific">Collybiopsis luxurians FD-317 M1</name>
    <dbReference type="NCBI Taxonomy" id="944289"/>
    <lineage>
        <taxon>Eukaryota</taxon>
        <taxon>Fungi</taxon>
        <taxon>Dikarya</taxon>
        <taxon>Basidiomycota</taxon>
        <taxon>Agaricomycotina</taxon>
        <taxon>Agaricomycetes</taxon>
        <taxon>Agaricomycetidae</taxon>
        <taxon>Agaricales</taxon>
        <taxon>Marasmiineae</taxon>
        <taxon>Omphalotaceae</taxon>
        <taxon>Collybiopsis</taxon>
        <taxon>Collybiopsis luxurians</taxon>
    </lineage>
</organism>
<accession>A0A0D0BEL0</accession>
<feature type="transmembrane region" description="Helical" evidence="1">
    <location>
        <begin position="197"/>
        <end position="217"/>
    </location>
</feature>
<dbReference type="AlphaFoldDB" id="A0A0D0BEL0"/>
<dbReference type="Pfam" id="PF20151">
    <property type="entry name" value="DUF6533"/>
    <property type="match status" value="1"/>
</dbReference>
<keyword evidence="1" id="KW-1133">Transmembrane helix</keyword>
<feature type="transmembrane region" description="Helical" evidence="1">
    <location>
        <begin position="76"/>
        <end position="95"/>
    </location>
</feature>
<evidence type="ECO:0000313" key="4">
    <source>
        <dbReference type="Proteomes" id="UP000053593"/>
    </source>
</evidence>
<feature type="transmembrane region" description="Helical" evidence="1">
    <location>
        <begin position="104"/>
        <end position="126"/>
    </location>
</feature>
<evidence type="ECO:0000259" key="2">
    <source>
        <dbReference type="Pfam" id="PF20151"/>
    </source>
</evidence>
<feature type="transmembrane region" description="Helical" evidence="1">
    <location>
        <begin position="156"/>
        <end position="177"/>
    </location>
</feature>
<sequence>MLTKTATYQDLISTLVSTSTLLIYDYCLTLDLECKLVWSRPLKWFNILYLVQRYLPFIDTVVMLNIGTFSSNHSQIYCYSVLHGSLFILSLRIWAISRDRIRNLAYIISGSFILLWGAIIAIVFIFRSKHNFDSHQSLDPLARNCVHAQPAISSTVTFGLLMLYQLGGFVLLVLYAIPQYKDRKHSHLYNPVYRDGIFQYVLMLALLSVDIFVMEFISADLDFLFMPLIRVLHSVTTSRIVLHIHEAMNKSEVYSIDQSTSIGISSILRDPVFASGPARSDE</sequence>
<dbReference type="EMBL" id="KN834768">
    <property type="protein sequence ID" value="KIK62230.1"/>
    <property type="molecule type" value="Genomic_DNA"/>
</dbReference>
<dbReference type="Proteomes" id="UP000053593">
    <property type="component" value="Unassembled WGS sequence"/>
</dbReference>
<dbReference type="HOGENOM" id="CLU_035509_11_3_1"/>
<gene>
    <name evidence="3" type="ORF">GYMLUDRAFT_994997</name>
</gene>
<protein>
    <recommendedName>
        <fullName evidence="2">DUF6533 domain-containing protein</fullName>
    </recommendedName>
</protein>
<name>A0A0D0BEL0_9AGAR</name>
<evidence type="ECO:0000256" key="1">
    <source>
        <dbReference type="SAM" id="Phobius"/>
    </source>
</evidence>
<feature type="domain" description="DUF6533" evidence="2">
    <location>
        <begin position="15"/>
        <end position="58"/>
    </location>
</feature>
<keyword evidence="1" id="KW-0812">Transmembrane</keyword>
<dbReference type="OrthoDB" id="2958007at2759"/>
<dbReference type="InterPro" id="IPR045340">
    <property type="entry name" value="DUF6533"/>
</dbReference>